<keyword evidence="3" id="KW-1185">Reference proteome</keyword>
<comment type="caution">
    <text evidence="2">The sequence shown here is derived from an EMBL/GenBank/DDBJ whole genome shotgun (WGS) entry which is preliminary data.</text>
</comment>
<organism evidence="2 3">
    <name type="scientific">Arabidopsis suecica</name>
    <name type="common">Swedish thale-cress</name>
    <name type="synonym">Cardaminopsis suecica</name>
    <dbReference type="NCBI Taxonomy" id="45249"/>
    <lineage>
        <taxon>Eukaryota</taxon>
        <taxon>Viridiplantae</taxon>
        <taxon>Streptophyta</taxon>
        <taxon>Embryophyta</taxon>
        <taxon>Tracheophyta</taxon>
        <taxon>Spermatophyta</taxon>
        <taxon>Magnoliopsida</taxon>
        <taxon>eudicotyledons</taxon>
        <taxon>Gunneridae</taxon>
        <taxon>Pentapetalae</taxon>
        <taxon>rosids</taxon>
        <taxon>malvids</taxon>
        <taxon>Brassicales</taxon>
        <taxon>Brassicaceae</taxon>
        <taxon>Camelineae</taxon>
        <taxon>Arabidopsis</taxon>
    </lineage>
</organism>
<protein>
    <submittedName>
        <fullName evidence="2">Uncharacterized protein</fullName>
    </submittedName>
</protein>
<dbReference type="InterPro" id="IPR050571">
    <property type="entry name" value="Class-IV_PLP-Dep_Aminotrnsfr"/>
</dbReference>
<dbReference type="OrthoDB" id="25921at2759"/>
<evidence type="ECO:0000256" key="1">
    <source>
        <dbReference type="ARBA" id="ARBA00009320"/>
    </source>
</evidence>
<dbReference type="Proteomes" id="UP000694251">
    <property type="component" value="Chromosome 11"/>
</dbReference>
<dbReference type="PANTHER" id="PTHR42743:SF11">
    <property type="entry name" value="AMINODEOXYCHORISMATE LYASE"/>
    <property type="match status" value="1"/>
</dbReference>
<comment type="similarity">
    <text evidence="1">Belongs to the class-IV pyridoxal-phosphate-dependent aminotransferase family.</text>
</comment>
<sequence>MKQISISLTNVEESSKDSEVVCIMSIDAIMKNQLHIDTKSSSHTAFLCEDSISSLYALMGSWYYTRWSMGTMVVQECARINRFLISKEVSSIQHFRSHVKQIQRDSHLFSFSFNRVTRKISGFRNVPACKEVKEAIFRSLITNGMFDNTHIRLSLTRGKKVTSGISHACTLTVLAQWKRLVYDNDSGIVLVTATTRRNSPLCLTEDGLKEEELGTLVVERILKNFKPNMFI</sequence>
<dbReference type="EMBL" id="JAEFBJ010000011">
    <property type="protein sequence ID" value="KAG7556854.1"/>
    <property type="molecule type" value="Genomic_DNA"/>
</dbReference>
<reference evidence="2 3" key="1">
    <citation type="submission" date="2020-12" db="EMBL/GenBank/DDBJ databases">
        <title>Concerted genomic and epigenomic changes stabilize Arabidopsis allopolyploids.</title>
        <authorList>
            <person name="Chen Z."/>
        </authorList>
    </citation>
    <scope>NUCLEOTIDE SEQUENCE [LARGE SCALE GENOMIC DNA]</scope>
    <source>
        <strain evidence="2">As9502</strain>
        <tissue evidence="2">Leaf</tissue>
    </source>
</reference>
<gene>
    <name evidence="2" type="ORF">ISN44_As11g028530</name>
</gene>
<name>A0A8T1ZFQ6_ARASU</name>
<evidence type="ECO:0000313" key="3">
    <source>
        <dbReference type="Proteomes" id="UP000694251"/>
    </source>
</evidence>
<dbReference type="AlphaFoldDB" id="A0A8T1ZFQ6"/>
<accession>A0A8T1ZFQ6</accession>
<dbReference type="PANTHER" id="PTHR42743">
    <property type="entry name" value="AMINO-ACID AMINOTRANSFERASE"/>
    <property type="match status" value="1"/>
</dbReference>
<dbReference type="GO" id="GO:0019752">
    <property type="term" value="P:carboxylic acid metabolic process"/>
    <property type="evidence" value="ECO:0007669"/>
    <property type="project" value="TreeGrafter"/>
</dbReference>
<evidence type="ECO:0000313" key="2">
    <source>
        <dbReference type="EMBL" id="KAG7556854.1"/>
    </source>
</evidence>
<proteinExistence type="inferred from homology"/>